<dbReference type="SUPFAM" id="SSF53474">
    <property type="entry name" value="alpha/beta-Hydrolases"/>
    <property type="match status" value="1"/>
</dbReference>
<evidence type="ECO:0000259" key="2">
    <source>
        <dbReference type="Pfam" id="PF00561"/>
    </source>
</evidence>
<dbReference type="PANTHER" id="PTHR43433:SF5">
    <property type="entry name" value="AB HYDROLASE-1 DOMAIN-CONTAINING PROTEIN"/>
    <property type="match status" value="1"/>
</dbReference>
<feature type="domain" description="AB hydrolase-1" evidence="2">
    <location>
        <begin position="212"/>
        <end position="316"/>
    </location>
</feature>
<dbReference type="RefSeq" id="WP_092675643.1">
    <property type="nucleotide sequence ID" value="NZ_FOXS01000004.1"/>
</dbReference>
<dbReference type="PRINTS" id="PR00111">
    <property type="entry name" value="ABHYDROLASE"/>
</dbReference>
<evidence type="ECO:0000256" key="1">
    <source>
        <dbReference type="SAM" id="SignalP"/>
    </source>
</evidence>
<evidence type="ECO:0000313" key="4">
    <source>
        <dbReference type="Proteomes" id="UP000199029"/>
    </source>
</evidence>
<dbReference type="InterPro" id="IPR050471">
    <property type="entry name" value="AB_hydrolase"/>
</dbReference>
<proteinExistence type="predicted"/>
<evidence type="ECO:0000313" key="3">
    <source>
        <dbReference type="EMBL" id="SFQ59733.1"/>
    </source>
</evidence>
<dbReference type="Pfam" id="PF00561">
    <property type="entry name" value="Abhydrolase_1"/>
    <property type="match status" value="1"/>
</dbReference>
<protein>
    <submittedName>
        <fullName evidence="3">Pimeloyl-ACP methyl ester carboxylesterase</fullName>
    </submittedName>
</protein>
<dbReference type="GO" id="GO:0046503">
    <property type="term" value="P:glycerolipid catabolic process"/>
    <property type="evidence" value="ECO:0007669"/>
    <property type="project" value="TreeGrafter"/>
</dbReference>
<dbReference type="OrthoDB" id="2247630at2"/>
<dbReference type="AlphaFoldDB" id="A0A1I5ZTQ3"/>
<dbReference type="InterPro" id="IPR029058">
    <property type="entry name" value="AB_hydrolase_fold"/>
</dbReference>
<sequence>MKKILLLFSLLCGALTIRAQDKPSYLLQTVDVAAYPNCTFEVRSQRLIEGKSKNGGAIVCALTSLDTKNIKLHFDKYGMDSYQPGAWTAVSISGTIDKQANKLSVGMFFSGRGKYYFDDFELLIKSKNKTVSIPLVNAGFENDSLKPWYFSNFQNLSNVRLTSEKFKSGRQSLFVDNSLAESEEYGGNTRLGKYVPVNGIRLYYEIYGTGEPLLLLHGNNSSIAAFHRQIPELAKHYQVIALDSRGQGNSSADSTRLTYELFADDTAAFLDFLGVQSANVLGWSDGGNIGLLLALRHPRKVKKLASMAAVLYNDNTSISPKLNALLRKQLAEMKSQGMAESDMNYRLKNLLLTEPHVSPDALAKVTAPVLVMAGENDVVKREHTDLIAKKLPGSTLKIFRKAGHEAPTQVPEEFNQAVLDFFAGRK</sequence>
<dbReference type="PANTHER" id="PTHR43433">
    <property type="entry name" value="HYDROLASE, ALPHA/BETA FOLD FAMILY PROTEIN"/>
    <property type="match status" value="1"/>
</dbReference>
<feature type="signal peptide" evidence="1">
    <location>
        <begin position="1"/>
        <end position="19"/>
    </location>
</feature>
<dbReference type="InterPro" id="IPR000073">
    <property type="entry name" value="AB_hydrolase_1"/>
</dbReference>
<dbReference type="Gene3D" id="3.40.50.1820">
    <property type="entry name" value="alpha/beta hydrolase"/>
    <property type="match status" value="1"/>
</dbReference>
<keyword evidence="1" id="KW-0732">Signal</keyword>
<name>A0A1I5ZTQ3_HYMAR</name>
<keyword evidence="4" id="KW-1185">Reference proteome</keyword>
<reference evidence="4" key="1">
    <citation type="submission" date="2016-10" db="EMBL/GenBank/DDBJ databases">
        <authorList>
            <person name="Varghese N."/>
            <person name="Submissions S."/>
        </authorList>
    </citation>
    <scope>NUCLEOTIDE SEQUENCE [LARGE SCALE GENOMIC DNA]</scope>
    <source>
        <strain evidence="4">OR362-8,ATCC BAA-1266,JCM 13504</strain>
    </source>
</reference>
<dbReference type="Proteomes" id="UP000199029">
    <property type="component" value="Unassembled WGS sequence"/>
</dbReference>
<dbReference type="EMBL" id="FOXS01000004">
    <property type="protein sequence ID" value="SFQ59733.1"/>
    <property type="molecule type" value="Genomic_DNA"/>
</dbReference>
<organism evidence="3 4">
    <name type="scientific">Hymenobacter arizonensis</name>
    <name type="common">Siccationidurans arizonensis</name>
    <dbReference type="NCBI Taxonomy" id="1227077"/>
    <lineage>
        <taxon>Bacteria</taxon>
        <taxon>Pseudomonadati</taxon>
        <taxon>Bacteroidota</taxon>
        <taxon>Cytophagia</taxon>
        <taxon>Cytophagales</taxon>
        <taxon>Hymenobacteraceae</taxon>
        <taxon>Hymenobacter</taxon>
    </lineage>
</organism>
<feature type="chain" id="PRO_5011499381" evidence="1">
    <location>
        <begin position="20"/>
        <end position="426"/>
    </location>
</feature>
<dbReference type="GO" id="GO:0004806">
    <property type="term" value="F:triacylglycerol lipase activity"/>
    <property type="evidence" value="ECO:0007669"/>
    <property type="project" value="TreeGrafter"/>
</dbReference>
<gene>
    <name evidence="3" type="ORF">SAMN04515668_3199</name>
</gene>
<dbReference type="STRING" id="1227077.SAMN04515668_3199"/>
<accession>A0A1I5ZTQ3</accession>